<evidence type="ECO:0000313" key="1">
    <source>
        <dbReference type="EMBL" id="BBA40106.1"/>
    </source>
</evidence>
<dbReference type="RefSeq" id="WP_135370731.1">
    <property type="nucleotide sequence ID" value="NZ_AP018357.1"/>
</dbReference>
<dbReference type="EMBL" id="AP018357">
    <property type="protein sequence ID" value="BBA40106.1"/>
    <property type="molecule type" value="Genomic_DNA"/>
</dbReference>
<reference evidence="1" key="2">
    <citation type="journal article" date="2017" name="Genome Announc.">
        <title>High-Quality Draft Genome Sequence of Burkholderia contaminans CH-1, a Gram-Negative Bacterium That Metabolizes 2-Azahypoxanthine, a Plant Growth-Regulating Compound.</title>
        <authorList>
            <person name="Choi J.-H."/>
            <person name="Sugiura H."/>
            <person name="Moriuchi R."/>
            <person name="Kawagishi H."/>
            <person name="Dohra H."/>
        </authorList>
    </citation>
    <scope>NUCLEOTIDE SEQUENCE</scope>
    <source>
        <strain evidence="1">CH-1</strain>
    </source>
</reference>
<dbReference type="Proteomes" id="UP000664048">
    <property type="component" value="Unassembled WGS sequence"/>
</dbReference>
<proteinExistence type="predicted"/>
<accession>A0A250L690</accession>
<organism evidence="1">
    <name type="scientific">Burkholderia contaminans</name>
    <dbReference type="NCBI Taxonomy" id="488447"/>
    <lineage>
        <taxon>Bacteria</taxon>
        <taxon>Pseudomonadati</taxon>
        <taxon>Pseudomonadota</taxon>
        <taxon>Betaproteobacteria</taxon>
        <taxon>Burkholderiales</taxon>
        <taxon>Burkholderiaceae</taxon>
        <taxon>Burkholderia</taxon>
        <taxon>Burkholderia cepacia complex</taxon>
    </lineage>
</organism>
<reference evidence="3 5" key="4">
    <citation type="submission" date="2021-03" db="EMBL/GenBank/DDBJ databases">
        <title>Clinical course, treatment and visual outcome of an outbreak of Burkholderia contaminans endophthalmitis following cataract surgery.</title>
        <authorList>
            <person name="Lind C."/>
            <person name="Olsen K."/>
            <person name="Angelsen N.K."/>
            <person name="Krefting E.A."/>
            <person name="Fossen K."/>
            <person name="Gravningen K."/>
            <person name="Depoorter E."/>
            <person name="Vandamme P."/>
            <person name="Bertelsen G."/>
        </authorList>
    </citation>
    <scope>NUCLEOTIDE SEQUENCE [LARGE SCALE GENOMIC DNA]</scope>
    <source>
        <strain evidence="3 5">51242556</strain>
    </source>
</reference>
<dbReference type="EMBL" id="JAGEMX010000002">
    <property type="protein sequence ID" value="MBO1829065.1"/>
    <property type="molecule type" value="Genomic_DNA"/>
</dbReference>
<dbReference type="Proteomes" id="UP001220209">
    <property type="component" value="Chromosome 2"/>
</dbReference>
<evidence type="ECO:0000313" key="6">
    <source>
        <dbReference type="Proteomes" id="UP001220209"/>
    </source>
</evidence>
<evidence type="ECO:0000313" key="3">
    <source>
        <dbReference type="EMBL" id="MBO1829065.1"/>
    </source>
</evidence>
<evidence type="ECO:0000313" key="2">
    <source>
        <dbReference type="EMBL" id="MBK1929560.1"/>
    </source>
</evidence>
<evidence type="ECO:0000313" key="4">
    <source>
        <dbReference type="EMBL" id="WFN19656.1"/>
    </source>
</evidence>
<reference evidence="1" key="1">
    <citation type="journal article" date="2016" name="Biosci. Biotechnol. Biochem.">
        <title>Bioconversion of AHX to AOH by resting cells of Burkholderia contaminans CH-1.</title>
        <authorList>
            <person name="Choi J.H."/>
            <person name="Kikuchi A."/>
            <person name="Pumkaeo P."/>
            <person name="Hirai H."/>
            <person name="Tokuyama S."/>
            <person name="Kawagishi H."/>
        </authorList>
    </citation>
    <scope>NUCLEOTIDE SEQUENCE</scope>
    <source>
        <strain evidence="1">CH-1</strain>
    </source>
</reference>
<dbReference type="EMBL" id="CP090641">
    <property type="protein sequence ID" value="WFN19656.1"/>
    <property type="molecule type" value="Genomic_DNA"/>
</dbReference>
<name>A0A250L690_9BURK</name>
<evidence type="ECO:0008006" key="7">
    <source>
        <dbReference type="Google" id="ProtNLM"/>
    </source>
</evidence>
<dbReference type="OrthoDB" id="9128717at2"/>
<dbReference type="AlphaFoldDB" id="A0A250L690"/>
<reference evidence="4 6" key="5">
    <citation type="submission" date="2021-12" db="EMBL/GenBank/DDBJ databases">
        <title>Genomic and phenotypic characterization of three Burkholderia contaminans isolates recovered from different sources.</title>
        <authorList>
            <person name="Lopez De Volder A."/>
            <person name="Fan Y."/>
            <person name="Nunvar J."/>
            <person name="Herrera T."/>
            <person name="Timp W."/>
            <person name="Degrossi J."/>
        </authorList>
    </citation>
    <scope>NUCLEOTIDE SEQUENCE [LARGE SCALE GENOMIC DNA]</scope>
    <source>
        <strain evidence="4 6">LMG 23361</strain>
    </source>
</reference>
<keyword evidence="5" id="KW-1185">Reference proteome</keyword>
<sequence length="296" mass="30993">MTYEFDEKWWSLSALLQVADDGDLAILAEHLTDKGKGRSALSGTRLAQLTACCESGVFGHVDRNDIASEIRLFGGNSIANAMRGGEGVSYQELVIDVAKHLKIDVESWESALSVETQMLRKLFLNALEAMTGDMRRTILSDVGLGALVDFGRAEIAAALREAPAHSDIRVKVAAFVAESTAASVLGRGLAIAGKAGAASTMLASGAVAAAASVVAPLGLVFGAVALAGPAYRVSVPCVIQVAYIREKAYHKVQNGGALDVVGPAASSEKMPSMPPVPDIGTYAIPLLPKIKRIKTY</sequence>
<reference evidence="2" key="3">
    <citation type="submission" date="2021-01" db="EMBL/GenBank/DDBJ databases">
        <title>Outbreak of Burkholderia contaminns endophthalmitis traced to a clinical ventilation system.</title>
        <authorList>
            <person name="Lipuma J."/>
            <person name="Spilker T."/>
            <person name="Kratholm J."/>
        </authorList>
    </citation>
    <scope>NUCLEOTIDE SEQUENCE</scope>
    <source>
        <strain evidence="2">HI4954</strain>
    </source>
</reference>
<dbReference type="Proteomes" id="UP000611459">
    <property type="component" value="Unassembled WGS sequence"/>
</dbReference>
<dbReference type="GeneID" id="93189119"/>
<evidence type="ECO:0000313" key="5">
    <source>
        <dbReference type="Proteomes" id="UP000664048"/>
    </source>
</evidence>
<protein>
    <recommendedName>
        <fullName evidence="7">DUF3944 domain-containing protein</fullName>
    </recommendedName>
</protein>
<dbReference type="EMBL" id="JAENIB010000002">
    <property type="protein sequence ID" value="MBK1929560.1"/>
    <property type="molecule type" value="Genomic_DNA"/>
</dbReference>
<gene>
    <name evidence="1" type="ORF">BCCH1_25310</name>
    <name evidence="3" type="ORF">J4M89_06700</name>
    <name evidence="2" type="ORF">JIN94_06690</name>
    <name evidence="4" type="ORF">LXE91_27275</name>
</gene>